<dbReference type="CTD" id="9838925"/>
<dbReference type="Proteomes" id="UP000216624">
    <property type="component" value="Unassembled WGS sequence"/>
</dbReference>
<dbReference type="EMBL" id="NMWX01000394">
    <property type="protein sequence ID" value="OZF80121.1"/>
    <property type="molecule type" value="Genomic_DNA"/>
</dbReference>
<protein>
    <submittedName>
        <fullName evidence="1">Uncharacterized protein</fullName>
    </submittedName>
</protein>
<proteinExistence type="predicted"/>
<feature type="non-terminal residue" evidence="1">
    <location>
        <position position="1"/>
    </location>
</feature>
<sequence length="75" mass="8072">MNVVLILLVVFSTSIQLAQCQECTTIDSCVDGKVCIWGRCRDTGKPTEASVIQKRSIGFKYGYGSAVVQEAALTA</sequence>
<reference evidence="1" key="1">
    <citation type="submission" date="2017-08" db="EMBL/GenBank/DDBJ databases">
        <authorList>
            <person name="de Groot N.N."/>
        </authorList>
    </citation>
    <scope>NUCLEOTIDE SEQUENCE [LARGE SCALE GENOMIC DNA]</scope>
    <source>
        <strain evidence="1">PX439</strain>
    </source>
</reference>
<evidence type="ECO:0000313" key="1">
    <source>
        <dbReference type="EMBL" id="OZF80121.1"/>
    </source>
</evidence>
<comment type="caution">
    <text evidence="1">The sequence shown here is derived from an EMBL/GenBank/DDBJ whole genome shotgun (WGS) entry which is preliminary data.</text>
</comment>
<keyword evidence="2" id="KW-1185">Reference proteome</keyword>
<dbReference type="HOGENOM" id="CLU_2673457_0_0_1"/>
<gene>
    <name evidence="1" type="ORF">FL82_17643</name>
</gene>
<organism evidence="1 2">
    <name type="scientific">Caenorhabditis remanei</name>
    <name type="common">Caenorhabditis vulgaris</name>
    <dbReference type="NCBI Taxonomy" id="31234"/>
    <lineage>
        <taxon>Eukaryota</taxon>
        <taxon>Metazoa</taxon>
        <taxon>Ecdysozoa</taxon>
        <taxon>Nematoda</taxon>
        <taxon>Chromadorea</taxon>
        <taxon>Rhabditida</taxon>
        <taxon>Rhabditina</taxon>
        <taxon>Rhabditomorpha</taxon>
        <taxon>Rhabditoidea</taxon>
        <taxon>Rhabditidae</taxon>
        <taxon>Peloderinae</taxon>
        <taxon>Caenorhabditis</taxon>
    </lineage>
</organism>
<name>A0A260Z380_CAERE</name>
<evidence type="ECO:0000313" key="2">
    <source>
        <dbReference type="Proteomes" id="UP000216624"/>
    </source>
</evidence>
<dbReference type="KEGG" id="crq:GCK72_019546"/>
<accession>A0A260Z380</accession>